<keyword evidence="1" id="KW-0175">Coiled coil</keyword>
<dbReference type="Pfam" id="PF13837">
    <property type="entry name" value="Myb_DNA-bind_4"/>
    <property type="match status" value="1"/>
</dbReference>
<dbReference type="InterPro" id="IPR044822">
    <property type="entry name" value="Myb_DNA-bind_4"/>
</dbReference>
<name>A0A5E4NHI0_9HEMI</name>
<evidence type="ECO:0000256" key="1">
    <source>
        <dbReference type="SAM" id="Coils"/>
    </source>
</evidence>
<organism evidence="3 4">
    <name type="scientific">Cinara cedri</name>
    <dbReference type="NCBI Taxonomy" id="506608"/>
    <lineage>
        <taxon>Eukaryota</taxon>
        <taxon>Metazoa</taxon>
        <taxon>Ecdysozoa</taxon>
        <taxon>Arthropoda</taxon>
        <taxon>Hexapoda</taxon>
        <taxon>Insecta</taxon>
        <taxon>Pterygota</taxon>
        <taxon>Neoptera</taxon>
        <taxon>Paraneoptera</taxon>
        <taxon>Hemiptera</taxon>
        <taxon>Sternorrhyncha</taxon>
        <taxon>Aphidomorpha</taxon>
        <taxon>Aphidoidea</taxon>
        <taxon>Aphididae</taxon>
        <taxon>Lachninae</taxon>
        <taxon>Cinara</taxon>
    </lineage>
</organism>
<evidence type="ECO:0000259" key="2">
    <source>
        <dbReference type="Pfam" id="PF13837"/>
    </source>
</evidence>
<accession>A0A5E4NHI0</accession>
<keyword evidence="4" id="KW-1185">Reference proteome</keyword>
<proteinExistence type="predicted"/>
<feature type="domain" description="Myb/SANT-like DNA-binding" evidence="2">
    <location>
        <begin position="18"/>
        <end position="106"/>
    </location>
</feature>
<feature type="coiled-coil region" evidence="1">
    <location>
        <begin position="175"/>
        <end position="202"/>
    </location>
</feature>
<reference evidence="3 4" key="1">
    <citation type="submission" date="2019-08" db="EMBL/GenBank/DDBJ databases">
        <authorList>
            <person name="Alioto T."/>
            <person name="Alioto T."/>
            <person name="Gomez Garrido J."/>
        </authorList>
    </citation>
    <scope>NUCLEOTIDE SEQUENCE [LARGE SCALE GENOMIC DNA]</scope>
</reference>
<protein>
    <recommendedName>
        <fullName evidence="2">Myb/SANT-like DNA-binding domain-containing protein</fullName>
    </recommendedName>
</protein>
<dbReference type="OrthoDB" id="691673at2759"/>
<gene>
    <name evidence="3" type="ORF">CINCED_3A018612</name>
</gene>
<dbReference type="AlphaFoldDB" id="A0A5E4NHI0"/>
<dbReference type="EMBL" id="CABPRJ010001968">
    <property type="protein sequence ID" value="VVC42622.1"/>
    <property type="molecule type" value="Genomic_DNA"/>
</dbReference>
<dbReference type="Gene3D" id="1.10.10.60">
    <property type="entry name" value="Homeodomain-like"/>
    <property type="match status" value="1"/>
</dbReference>
<sequence length="240" mass="28122">MHGRKMSFSASEVRKRYIWSDRETEHFIRLIIEMGMTNMLDSKRKRNSDLYSSLVEPMAAAGFNRDATQLRTKWKHLKQDYKVELVRIEKNGPAGSRLSYFPLLHEVLSCKPRNAMTYLCEVVSNSPPPIDAEESIKTEYMNDMEMDNDYYGVTEPLIDVVQMCDVQTQTDSTTEQNILLKLHSLENKINVLREDCRRDREMQNAMLEKTMKKVLNQQKMLMDKFFPESKTKITTCKTKD</sequence>
<evidence type="ECO:0000313" key="4">
    <source>
        <dbReference type="Proteomes" id="UP000325440"/>
    </source>
</evidence>
<evidence type="ECO:0000313" key="3">
    <source>
        <dbReference type="EMBL" id="VVC42622.1"/>
    </source>
</evidence>
<dbReference type="Proteomes" id="UP000325440">
    <property type="component" value="Unassembled WGS sequence"/>
</dbReference>